<name>A0A8S3Y095_PARAO</name>
<reference evidence="2" key="1">
    <citation type="submission" date="2021-04" db="EMBL/GenBank/DDBJ databases">
        <authorList>
            <person name="Tunstrom K."/>
        </authorList>
    </citation>
    <scope>NUCLEOTIDE SEQUENCE</scope>
</reference>
<evidence type="ECO:0000313" key="3">
    <source>
        <dbReference type="Proteomes" id="UP000691718"/>
    </source>
</evidence>
<sequence>MTPRKLRDQRKKLRVNSKRHYERKKKEKAIQQLLIDNSPPNSDNEVHPAEQDPLTQSALSLIPNSYLNRLEYGNSNSCQGCLKKIFFRERFATYIKKKYSF</sequence>
<comment type="caution">
    <text evidence="2">The sequence shown here is derived from an EMBL/GenBank/DDBJ whole genome shotgun (WGS) entry which is preliminary data.</text>
</comment>
<dbReference type="AlphaFoldDB" id="A0A8S3Y095"/>
<proteinExistence type="predicted"/>
<accession>A0A8S3Y095</accession>
<protein>
    <submittedName>
        <fullName evidence="2">(apollo) hypothetical protein</fullName>
    </submittedName>
</protein>
<feature type="compositionally biased region" description="Basic residues" evidence="1">
    <location>
        <begin position="7"/>
        <end position="27"/>
    </location>
</feature>
<dbReference type="Proteomes" id="UP000691718">
    <property type="component" value="Unassembled WGS sequence"/>
</dbReference>
<gene>
    <name evidence="2" type="ORF">PAPOLLO_LOCUS22014</name>
</gene>
<dbReference type="EMBL" id="CAJQZP010001352">
    <property type="protein sequence ID" value="CAG5040968.1"/>
    <property type="molecule type" value="Genomic_DNA"/>
</dbReference>
<evidence type="ECO:0000256" key="1">
    <source>
        <dbReference type="SAM" id="MobiDB-lite"/>
    </source>
</evidence>
<organism evidence="2 3">
    <name type="scientific">Parnassius apollo</name>
    <name type="common">Apollo butterfly</name>
    <name type="synonym">Papilio apollo</name>
    <dbReference type="NCBI Taxonomy" id="110799"/>
    <lineage>
        <taxon>Eukaryota</taxon>
        <taxon>Metazoa</taxon>
        <taxon>Ecdysozoa</taxon>
        <taxon>Arthropoda</taxon>
        <taxon>Hexapoda</taxon>
        <taxon>Insecta</taxon>
        <taxon>Pterygota</taxon>
        <taxon>Neoptera</taxon>
        <taxon>Endopterygota</taxon>
        <taxon>Lepidoptera</taxon>
        <taxon>Glossata</taxon>
        <taxon>Ditrysia</taxon>
        <taxon>Papilionoidea</taxon>
        <taxon>Papilionidae</taxon>
        <taxon>Parnassiinae</taxon>
        <taxon>Parnassini</taxon>
        <taxon>Parnassius</taxon>
        <taxon>Parnassius</taxon>
    </lineage>
</organism>
<keyword evidence="3" id="KW-1185">Reference proteome</keyword>
<dbReference type="OrthoDB" id="6932203at2759"/>
<evidence type="ECO:0000313" key="2">
    <source>
        <dbReference type="EMBL" id="CAG5040968.1"/>
    </source>
</evidence>
<feature type="region of interest" description="Disordered" evidence="1">
    <location>
        <begin position="1"/>
        <end position="29"/>
    </location>
</feature>